<evidence type="ECO:0000313" key="2">
    <source>
        <dbReference type="Proteomes" id="UP000554520"/>
    </source>
</evidence>
<evidence type="ECO:0000313" key="1">
    <source>
        <dbReference type="EMBL" id="MBB3149710.1"/>
    </source>
</evidence>
<proteinExistence type="predicted"/>
<organism evidence="1 2">
    <name type="scientific">Phyllobacterium trifolii</name>
    <dbReference type="NCBI Taxonomy" id="300193"/>
    <lineage>
        <taxon>Bacteria</taxon>
        <taxon>Pseudomonadati</taxon>
        <taxon>Pseudomonadota</taxon>
        <taxon>Alphaproteobacteria</taxon>
        <taxon>Hyphomicrobiales</taxon>
        <taxon>Phyllobacteriaceae</taxon>
        <taxon>Phyllobacterium</taxon>
    </lineage>
</organism>
<name>A0A839ULG5_9HYPH</name>
<dbReference type="AlphaFoldDB" id="A0A839ULG5"/>
<dbReference type="Proteomes" id="UP000554520">
    <property type="component" value="Unassembled WGS sequence"/>
</dbReference>
<accession>A0A839ULG5</accession>
<sequence>MSWTGIAWKQLDTSSPGSVTSWKAKFKAAKSKDEARREIDDWYNRKSW</sequence>
<reference evidence="1 2" key="1">
    <citation type="submission" date="2020-08" db="EMBL/GenBank/DDBJ databases">
        <title>Genomic Encyclopedia of Type Strains, Phase III (KMG-III): the genomes of soil and plant-associated and newly described type strains.</title>
        <authorList>
            <person name="Whitman W."/>
        </authorList>
    </citation>
    <scope>NUCLEOTIDE SEQUENCE [LARGE SCALE GENOMIC DNA]</scope>
    <source>
        <strain evidence="1 2">CECT 7015</strain>
    </source>
</reference>
<gene>
    <name evidence="1" type="ORF">FHS21_006164</name>
</gene>
<comment type="caution">
    <text evidence="1">The sequence shown here is derived from an EMBL/GenBank/DDBJ whole genome shotgun (WGS) entry which is preliminary data.</text>
</comment>
<protein>
    <submittedName>
        <fullName evidence="1">Uncharacterized protein</fullName>
    </submittedName>
</protein>
<dbReference type="EMBL" id="JACHXN010000039">
    <property type="protein sequence ID" value="MBB3149710.1"/>
    <property type="molecule type" value="Genomic_DNA"/>
</dbReference>
<keyword evidence="2" id="KW-1185">Reference proteome</keyword>